<sequence length="347" mass="37387">MSLALEHLVKRYGDVRAVDDVSIEIAHGEFFTLLGPSGCGKTSTLRLIAGFETLDSGAITLDGTDIAGKPPHKRPVNTVFQSYALFPHMTVAENVAFGLRYKRVGKAEVARRVGEAMELVQLGSLAARRPGQLSGGQQQRVALARALVLEPPVLLLDEPLGALDARLRIDLQVELKRIQETLEMTFVYVTHDQDEALTMSDRVAVMKGGRVEQCDEPRVLYEAPGTAFVANFLGSSNLIPAAVTGDGLQVGEFTLRADVNGRTGDALAMIRPERVRLEPHGSAGENRVPGMVEAVVYLGFHQDVRVRLASGALVRCDVPNDGSAVEHASGDPVCVHLPADCLRVLDP</sequence>
<dbReference type="Gene3D" id="3.40.50.300">
    <property type="entry name" value="P-loop containing nucleotide triphosphate hydrolases"/>
    <property type="match status" value="1"/>
</dbReference>
<comment type="caution">
    <text evidence="9">The sequence shown here is derived from an EMBL/GenBank/DDBJ whole genome shotgun (WGS) entry which is preliminary data.</text>
</comment>
<proteinExistence type="inferred from homology"/>
<dbReference type="InterPro" id="IPR008995">
    <property type="entry name" value="Mo/tungstate-bd_C_term_dom"/>
</dbReference>
<comment type="subunit">
    <text evidence="7">The complex is composed of two ATP-binding proteins (PotA), two transmembrane proteins (PotB and PotC) and a solute-binding protein (PotD).</text>
</comment>
<keyword evidence="6 7" id="KW-0472">Membrane</keyword>
<dbReference type="PROSITE" id="PS50893">
    <property type="entry name" value="ABC_TRANSPORTER_2"/>
    <property type="match status" value="1"/>
</dbReference>
<evidence type="ECO:0000313" key="10">
    <source>
        <dbReference type="Proteomes" id="UP001147700"/>
    </source>
</evidence>
<dbReference type="SUPFAM" id="SSF52540">
    <property type="entry name" value="P-loop containing nucleoside triphosphate hydrolases"/>
    <property type="match status" value="1"/>
</dbReference>
<dbReference type="Proteomes" id="UP001147700">
    <property type="component" value="Unassembled WGS sequence"/>
</dbReference>
<dbReference type="SUPFAM" id="SSF50331">
    <property type="entry name" value="MOP-like"/>
    <property type="match status" value="1"/>
</dbReference>
<evidence type="ECO:0000256" key="6">
    <source>
        <dbReference type="ARBA" id="ARBA00023136"/>
    </source>
</evidence>
<dbReference type="PANTHER" id="PTHR42781:SF4">
    <property type="entry name" value="SPERMIDINE_PUTRESCINE IMPORT ATP-BINDING PROTEIN POTA"/>
    <property type="match status" value="1"/>
</dbReference>
<keyword evidence="4 7" id="KW-0067">ATP-binding</keyword>
<protein>
    <recommendedName>
        <fullName evidence="7">Spermidine/putrescine import ATP-binding protein PotA</fullName>
        <ecNumber evidence="7">7.6.2.11</ecNumber>
    </recommendedName>
</protein>
<evidence type="ECO:0000256" key="2">
    <source>
        <dbReference type="ARBA" id="ARBA00022475"/>
    </source>
</evidence>
<dbReference type="PROSITE" id="PS00211">
    <property type="entry name" value="ABC_TRANSPORTER_1"/>
    <property type="match status" value="1"/>
</dbReference>
<evidence type="ECO:0000259" key="8">
    <source>
        <dbReference type="PROSITE" id="PS50893"/>
    </source>
</evidence>
<keyword evidence="1 7" id="KW-0813">Transport</keyword>
<evidence type="ECO:0000313" key="9">
    <source>
        <dbReference type="EMBL" id="MDA0136134.1"/>
    </source>
</evidence>
<comment type="function">
    <text evidence="7">Part of the ABC transporter complex PotABCD involved in spermidine/putrescine import. Responsible for energy coupling to the transport system.</text>
</comment>
<dbReference type="EC" id="7.6.2.11" evidence="7"/>
<keyword evidence="10" id="KW-1185">Reference proteome</keyword>
<evidence type="ECO:0000256" key="5">
    <source>
        <dbReference type="ARBA" id="ARBA00022967"/>
    </source>
</evidence>
<dbReference type="Pfam" id="PF08402">
    <property type="entry name" value="TOBE_2"/>
    <property type="match status" value="1"/>
</dbReference>
<feature type="domain" description="ABC transporter" evidence="8">
    <location>
        <begin position="3"/>
        <end position="233"/>
    </location>
</feature>
<evidence type="ECO:0000256" key="3">
    <source>
        <dbReference type="ARBA" id="ARBA00022741"/>
    </source>
</evidence>
<dbReference type="InterPro" id="IPR027417">
    <property type="entry name" value="P-loop_NTPase"/>
</dbReference>
<dbReference type="Pfam" id="PF00005">
    <property type="entry name" value="ABC_tran"/>
    <property type="match status" value="1"/>
</dbReference>
<dbReference type="RefSeq" id="WP_202953066.1">
    <property type="nucleotide sequence ID" value="NZ_JAPCID010000002.1"/>
</dbReference>
<dbReference type="InterPro" id="IPR003439">
    <property type="entry name" value="ABC_transporter-like_ATP-bd"/>
</dbReference>
<dbReference type="InterPro" id="IPR005893">
    <property type="entry name" value="PotA-like"/>
</dbReference>
<comment type="similarity">
    <text evidence="7">Belongs to the ABC transporter superfamily. Spermidine/putrescine importer (TC 3.A.1.11.1) family.</text>
</comment>
<dbReference type="EMBL" id="JAPCID010000002">
    <property type="protein sequence ID" value="MDA0136134.1"/>
    <property type="molecule type" value="Genomic_DNA"/>
</dbReference>
<reference evidence="9" key="1">
    <citation type="submission" date="2022-10" db="EMBL/GenBank/DDBJ databases">
        <title>The WGS of Solirubrobacter sp. CPCC 204708.</title>
        <authorList>
            <person name="Jiang Z."/>
        </authorList>
    </citation>
    <scope>NUCLEOTIDE SEQUENCE</scope>
    <source>
        <strain evidence="9">CPCC 204708</strain>
    </source>
</reference>
<evidence type="ECO:0000256" key="1">
    <source>
        <dbReference type="ARBA" id="ARBA00022448"/>
    </source>
</evidence>
<comment type="catalytic activity">
    <reaction evidence="7">
        <text>ATP + H2O + polyamine-[polyamine-binding protein]Side 1 = ADP + phosphate + polyamineSide 2 + [polyamine-binding protein]Side 1.</text>
        <dbReference type="EC" id="7.6.2.11"/>
    </reaction>
</comment>
<gene>
    <name evidence="7" type="primary">potA</name>
    <name evidence="9" type="ORF">OJ962_01395</name>
</gene>
<evidence type="ECO:0000256" key="7">
    <source>
        <dbReference type="RuleBase" id="RU364083"/>
    </source>
</evidence>
<dbReference type="InterPro" id="IPR017871">
    <property type="entry name" value="ABC_transporter-like_CS"/>
</dbReference>
<dbReference type="InterPro" id="IPR003593">
    <property type="entry name" value="AAA+_ATPase"/>
</dbReference>
<dbReference type="Gene3D" id="2.40.50.100">
    <property type="match status" value="1"/>
</dbReference>
<name>A0ABT4RC77_9ACTN</name>
<dbReference type="InterPro" id="IPR050093">
    <property type="entry name" value="ABC_SmlMolc_Importer"/>
</dbReference>
<keyword evidence="3 7" id="KW-0547">Nucleotide-binding</keyword>
<dbReference type="GO" id="GO:0005524">
    <property type="term" value="F:ATP binding"/>
    <property type="evidence" value="ECO:0007669"/>
    <property type="project" value="UniProtKB-KW"/>
</dbReference>
<evidence type="ECO:0000256" key="4">
    <source>
        <dbReference type="ARBA" id="ARBA00022840"/>
    </source>
</evidence>
<dbReference type="SMART" id="SM00382">
    <property type="entry name" value="AAA"/>
    <property type="match status" value="1"/>
</dbReference>
<keyword evidence="5 7" id="KW-1278">Translocase</keyword>
<dbReference type="NCBIfam" id="TIGR01187">
    <property type="entry name" value="potA"/>
    <property type="match status" value="1"/>
</dbReference>
<organism evidence="9 10">
    <name type="scientific">Solirubrobacter deserti</name>
    <dbReference type="NCBI Taxonomy" id="2282478"/>
    <lineage>
        <taxon>Bacteria</taxon>
        <taxon>Bacillati</taxon>
        <taxon>Actinomycetota</taxon>
        <taxon>Thermoleophilia</taxon>
        <taxon>Solirubrobacterales</taxon>
        <taxon>Solirubrobacteraceae</taxon>
        <taxon>Solirubrobacter</taxon>
    </lineage>
</organism>
<dbReference type="InterPro" id="IPR013611">
    <property type="entry name" value="Transp-assoc_OB_typ2"/>
</dbReference>
<accession>A0ABT4RC77</accession>
<dbReference type="PANTHER" id="PTHR42781">
    <property type="entry name" value="SPERMIDINE/PUTRESCINE IMPORT ATP-BINDING PROTEIN POTA"/>
    <property type="match status" value="1"/>
</dbReference>
<keyword evidence="2 7" id="KW-1003">Cell membrane</keyword>